<dbReference type="NCBIfam" id="TIGR00732">
    <property type="entry name" value="dprA"/>
    <property type="match status" value="1"/>
</dbReference>
<sequence length="293" mass="32289">MGSFSLNELLALHYVYPLTLNKLNRLLNEISSLDTLHDVSPATLETILHISTENANKIITNYKRLLKNNLPAAYNHEGIHVIPYTDPNYPQSLFALVDSPAVLYGKGDITLLKKRKIAIIGSRMATNYTLKALEAIVPPLVEKGFIIVSGLAKGADAMAHEAAIRYGGKTIGILGNGLFHIYPKQNEKLALEMAKNHLLLTEFPPYVGPKKWHFPLRNRIISGISEAIVVTEAARKSGTLITTDHALEHGKDVFVVPGPIDSKLSEGTNQLLREGAIPVWSGQQILDELNLFF</sequence>
<accession>A0ABW0RBQ4</accession>
<gene>
    <name evidence="3" type="primary">dprA</name>
    <name evidence="3" type="ORF">ACFPOH_05655</name>
</gene>
<keyword evidence="4" id="KW-1185">Reference proteome</keyword>
<dbReference type="SUPFAM" id="SSF102405">
    <property type="entry name" value="MCP/YpsA-like"/>
    <property type="match status" value="1"/>
</dbReference>
<reference evidence="4" key="1">
    <citation type="journal article" date="2019" name="Int. J. Syst. Evol. Microbiol.">
        <title>The Global Catalogue of Microorganisms (GCM) 10K type strain sequencing project: providing services to taxonomists for standard genome sequencing and annotation.</title>
        <authorList>
            <consortium name="The Broad Institute Genomics Platform"/>
            <consortium name="The Broad Institute Genome Sequencing Center for Infectious Disease"/>
            <person name="Wu L."/>
            <person name="Ma J."/>
        </authorList>
    </citation>
    <scope>NUCLEOTIDE SEQUENCE [LARGE SCALE GENOMIC DNA]</scope>
    <source>
        <strain evidence="4">CCUG 56331</strain>
    </source>
</reference>
<dbReference type="InterPro" id="IPR057666">
    <property type="entry name" value="DrpA_SLOG"/>
</dbReference>
<evidence type="ECO:0000313" key="4">
    <source>
        <dbReference type="Proteomes" id="UP001595978"/>
    </source>
</evidence>
<evidence type="ECO:0000259" key="2">
    <source>
        <dbReference type="Pfam" id="PF02481"/>
    </source>
</evidence>
<dbReference type="Proteomes" id="UP001595978">
    <property type="component" value="Unassembled WGS sequence"/>
</dbReference>
<proteinExistence type="inferred from homology"/>
<dbReference type="Gene3D" id="3.40.50.450">
    <property type="match status" value="1"/>
</dbReference>
<dbReference type="Pfam" id="PF02481">
    <property type="entry name" value="DNA_processg_A"/>
    <property type="match status" value="1"/>
</dbReference>
<feature type="domain" description="Smf/DprA SLOG" evidence="2">
    <location>
        <begin position="81"/>
        <end position="289"/>
    </location>
</feature>
<dbReference type="PANTHER" id="PTHR43022:SF1">
    <property type="entry name" value="PROTEIN SMF"/>
    <property type="match status" value="1"/>
</dbReference>
<protein>
    <submittedName>
        <fullName evidence="3">DNA-processing protein DprA</fullName>
    </submittedName>
</protein>
<organism evidence="3 4">
    <name type="scientific">Ureibacillus suwonensis</name>
    <dbReference type="NCBI Taxonomy" id="313007"/>
    <lineage>
        <taxon>Bacteria</taxon>
        <taxon>Bacillati</taxon>
        <taxon>Bacillota</taxon>
        <taxon>Bacilli</taxon>
        <taxon>Bacillales</taxon>
        <taxon>Caryophanaceae</taxon>
        <taxon>Ureibacillus</taxon>
    </lineage>
</organism>
<dbReference type="EMBL" id="JBHSNQ010000048">
    <property type="protein sequence ID" value="MFC5541265.1"/>
    <property type="molecule type" value="Genomic_DNA"/>
</dbReference>
<dbReference type="PANTHER" id="PTHR43022">
    <property type="entry name" value="PROTEIN SMF"/>
    <property type="match status" value="1"/>
</dbReference>
<comment type="similarity">
    <text evidence="1">Belongs to the DprA/Smf family.</text>
</comment>
<name>A0ABW0RBQ4_9BACL</name>
<dbReference type="RefSeq" id="WP_390309024.1">
    <property type="nucleotide sequence ID" value="NZ_JBHSNQ010000048.1"/>
</dbReference>
<dbReference type="InterPro" id="IPR003488">
    <property type="entry name" value="DprA"/>
</dbReference>
<comment type="caution">
    <text evidence="3">The sequence shown here is derived from an EMBL/GenBank/DDBJ whole genome shotgun (WGS) entry which is preliminary data.</text>
</comment>
<evidence type="ECO:0000256" key="1">
    <source>
        <dbReference type="ARBA" id="ARBA00006525"/>
    </source>
</evidence>
<evidence type="ECO:0000313" key="3">
    <source>
        <dbReference type="EMBL" id="MFC5541265.1"/>
    </source>
</evidence>